<keyword evidence="1" id="KW-0472">Membrane</keyword>
<gene>
    <name evidence="2" type="ORF">GCM10023216_09970</name>
</gene>
<protein>
    <submittedName>
        <fullName evidence="2">DUF1304 domain-containing protein</fullName>
    </submittedName>
</protein>
<sequence>MIAAGLVLVTLAAALHVYIFWLESFAWTTRARAVFGTTADEAAATRELAFNQGFYNLFLAVIALAGVVLTLLTGAFDSPRPHLAGASLMLAGTGAMLAAALVLLASSPGKWRAAVAQGTLPLLAIVTVTATLVP</sequence>
<dbReference type="Pfam" id="PF06993">
    <property type="entry name" value="DUF1304"/>
    <property type="match status" value="1"/>
</dbReference>
<dbReference type="RefSeq" id="WP_172150792.1">
    <property type="nucleotide sequence ID" value="NZ_BAABID010000006.1"/>
</dbReference>
<keyword evidence="1" id="KW-0812">Transmembrane</keyword>
<organism evidence="2 3">
    <name type="scientific">Isoptericola chiayiensis</name>
    <dbReference type="NCBI Taxonomy" id="579446"/>
    <lineage>
        <taxon>Bacteria</taxon>
        <taxon>Bacillati</taxon>
        <taxon>Actinomycetota</taxon>
        <taxon>Actinomycetes</taxon>
        <taxon>Micrococcales</taxon>
        <taxon>Promicromonosporaceae</taxon>
        <taxon>Isoptericola</taxon>
    </lineage>
</organism>
<evidence type="ECO:0000313" key="3">
    <source>
        <dbReference type="Proteomes" id="UP001500956"/>
    </source>
</evidence>
<evidence type="ECO:0000256" key="1">
    <source>
        <dbReference type="SAM" id="Phobius"/>
    </source>
</evidence>
<feature type="transmembrane region" description="Helical" evidence="1">
    <location>
        <begin position="111"/>
        <end position="133"/>
    </location>
</feature>
<proteinExistence type="predicted"/>
<accession>A0ABP8Y8Y4</accession>
<comment type="caution">
    <text evidence="2">The sequence shown here is derived from an EMBL/GenBank/DDBJ whole genome shotgun (WGS) entry which is preliminary data.</text>
</comment>
<dbReference type="InterPro" id="IPR009732">
    <property type="entry name" value="DUF1304"/>
</dbReference>
<reference evidence="3" key="1">
    <citation type="journal article" date="2019" name="Int. J. Syst. Evol. Microbiol.">
        <title>The Global Catalogue of Microorganisms (GCM) 10K type strain sequencing project: providing services to taxonomists for standard genome sequencing and annotation.</title>
        <authorList>
            <consortium name="The Broad Institute Genomics Platform"/>
            <consortium name="The Broad Institute Genome Sequencing Center for Infectious Disease"/>
            <person name="Wu L."/>
            <person name="Ma J."/>
        </authorList>
    </citation>
    <scope>NUCLEOTIDE SEQUENCE [LARGE SCALE GENOMIC DNA]</scope>
    <source>
        <strain evidence="3">JCM 18063</strain>
    </source>
</reference>
<dbReference type="Proteomes" id="UP001500956">
    <property type="component" value="Unassembled WGS sequence"/>
</dbReference>
<dbReference type="EMBL" id="BAABID010000006">
    <property type="protein sequence ID" value="GAA4722674.1"/>
    <property type="molecule type" value="Genomic_DNA"/>
</dbReference>
<feature type="transmembrane region" description="Helical" evidence="1">
    <location>
        <begin position="83"/>
        <end position="105"/>
    </location>
</feature>
<feature type="transmembrane region" description="Helical" evidence="1">
    <location>
        <begin position="57"/>
        <end position="76"/>
    </location>
</feature>
<name>A0ABP8Y8Y4_9MICO</name>
<keyword evidence="3" id="KW-1185">Reference proteome</keyword>
<evidence type="ECO:0000313" key="2">
    <source>
        <dbReference type="EMBL" id="GAA4722674.1"/>
    </source>
</evidence>
<keyword evidence="1" id="KW-1133">Transmembrane helix</keyword>